<organism evidence="2">
    <name type="scientific">Leptosphaeria maculans (strain JN3 / isolate v23.1.3 / race Av1-4-5-6-7-8)</name>
    <name type="common">Blackleg fungus</name>
    <name type="synonym">Phoma lingam</name>
    <dbReference type="NCBI Taxonomy" id="985895"/>
    <lineage>
        <taxon>Eukaryota</taxon>
        <taxon>Fungi</taxon>
        <taxon>Dikarya</taxon>
        <taxon>Ascomycota</taxon>
        <taxon>Pezizomycotina</taxon>
        <taxon>Dothideomycetes</taxon>
        <taxon>Pleosporomycetidae</taxon>
        <taxon>Pleosporales</taxon>
        <taxon>Pleosporineae</taxon>
        <taxon>Leptosphaeriaceae</taxon>
        <taxon>Plenodomus</taxon>
        <taxon>Plenodomus lingam/Leptosphaeria maculans species complex</taxon>
    </lineage>
</organism>
<gene>
    <name evidence="1" type="ORF">LEMA_uP077830.1</name>
</gene>
<dbReference type="HOGENOM" id="CLU_2776398_0_0_1"/>
<dbReference type="VEuPathDB" id="FungiDB:LEMA_uP077830.1"/>
<evidence type="ECO:0000313" key="1">
    <source>
        <dbReference type="EMBL" id="CBX98544.1"/>
    </source>
</evidence>
<protein>
    <submittedName>
        <fullName evidence="1">Predicted protein</fullName>
    </submittedName>
</protein>
<sequence length="69" mass="8180">MMRPQRQEAYWSFDRKVNSFDQPVPFPDRRKSRCYSMELKDGLREDMITGSKAVHEEDIFQPDLTAIGQ</sequence>
<dbReference type="AlphaFoldDB" id="E5A4J6"/>
<dbReference type="InParanoid" id="E5A4J6"/>
<dbReference type="Proteomes" id="UP000002668">
    <property type="component" value="Genome"/>
</dbReference>
<accession>E5A4J6</accession>
<keyword evidence="2" id="KW-1185">Reference proteome</keyword>
<dbReference type="EMBL" id="FP929134">
    <property type="protein sequence ID" value="CBX98544.1"/>
    <property type="molecule type" value="Genomic_DNA"/>
</dbReference>
<proteinExistence type="predicted"/>
<reference evidence="2" key="1">
    <citation type="journal article" date="2011" name="Nat. Commun.">
        <title>Effector diversification within compartments of the Leptosphaeria maculans genome affected by Repeat-Induced Point mutations.</title>
        <authorList>
            <person name="Rouxel T."/>
            <person name="Grandaubert J."/>
            <person name="Hane J.K."/>
            <person name="Hoede C."/>
            <person name="van de Wouw A.P."/>
            <person name="Couloux A."/>
            <person name="Dominguez V."/>
            <person name="Anthouard V."/>
            <person name="Bally P."/>
            <person name="Bourras S."/>
            <person name="Cozijnsen A.J."/>
            <person name="Ciuffetti L.M."/>
            <person name="Degrave A."/>
            <person name="Dilmaghani A."/>
            <person name="Duret L."/>
            <person name="Fudal I."/>
            <person name="Goodwin S.B."/>
            <person name="Gout L."/>
            <person name="Glaser N."/>
            <person name="Linglin J."/>
            <person name="Kema G.H.J."/>
            <person name="Lapalu N."/>
            <person name="Lawrence C.B."/>
            <person name="May K."/>
            <person name="Meyer M."/>
            <person name="Ollivier B."/>
            <person name="Poulain J."/>
            <person name="Schoch C.L."/>
            <person name="Simon A."/>
            <person name="Spatafora J.W."/>
            <person name="Stachowiak A."/>
            <person name="Turgeon B.G."/>
            <person name="Tyler B.M."/>
            <person name="Vincent D."/>
            <person name="Weissenbach J."/>
            <person name="Amselem J."/>
            <person name="Quesneville H."/>
            <person name="Oliver R.P."/>
            <person name="Wincker P."/>
            <person name="Balesdent M.-H."/>
            <person name="Howlett B.J."/>
        </authorList>
    </citation>
    <scope>NUCLEOTIDE SEQUENCE [LARGE SCALE GENOMIC DNA]</scope>
    <source>
        <strain evidence="2">JN3 / isolate v23.1.3 / race Av1-4-5-6-7-8</strain>
    </source>
</reference>
<evidence type="ECO:0000313" key="2">
    <source>
        <dbReference type="Proteomes" id="UP000002668"/>
    </source>
</evidence>
<name>E5A4J6_LEPMJ</name>